<feature type="domain" description="D-galactarate/Altronate dehydratase second" evidence="3">
    <location>
        <begin position="9"/>
        <end position="135"/>
    </location>
</feature>
<reference evidence="6 8" key="3">
    <citation type="submission" date="2017-07" db="EMBL/GenBank/DDBJ databases">
        <title>Prevalence of linear plasmids in Cutibacterium (Propionibacterium) acnes isolates obtained from prostatic tissue.</title>
        <authorList>
            <person name="Davidsson S."/>
            <person name="Carlsson J."/>
            <person name="Molling P."/>
            <person name="Andren O."/>
            <person name="Andersson S.-O."/>
            <person name="Brzuszkiewicz E."/>
            <person name="Poehlein A."/>
            <person name="Al-Zeer M."/>
            <person name="Brinkmann V."/>
            <person name="Scavenius C."/>
            <person name="Nazipi S."/>
            <person name="Soderquist B."/>
            <person name="Bruggemann H."/>
        </authorList>
    </citation>
    <scope>NUCLEOTIDE SEQUENCE [LARGE SCALE GENOMIC DNA]</scope>
    <source>
        <strain evidence="6 8">DSM 753</strain>
    </source>
</reference>
<proteinExistence type="inferred from homology"/>
<reference evidence="5 7" key="1">
    <citation type="submission" date="2007-08" db="EMBL/GenBank/DDBJ databases">
        <title>Draft genome sequence of Clostridium leptum (DSM 753).</title>
        <authorList>
            <person name="Sudarsanam P."/>
            <person name="Ley R."/>
            <person name="Guruge J."/>
            <person name="Turnbaugh P.J."/>
            <person name="Mahowald M."/>
            <person name="Liep D."/>
            <person name="Gordon J."/>
        </authorList>
    </citation>
    <scope>NUCLEOTIDE SEQUENCE [LARGE SCALE GENOMIC DNA]</scope>
    <source>
        <strain evidence="5 7">DSM 753</strain>
    </source>
</reference>
<dbReference type="EMBL" id="NOXF01000003">
    <property type="protein sequence ID" value="PEQ24863.1"/>
    <property type="molecule type" value="Genomic_DNA"/>
</dbReference>
<dbReference type="Pfam" id="PF04295">
    <property type="entry name" value="GD_AH_second"/>
    <property type="match status" value="1"/>
</dbReference>
<dbReference type="Proteomes" id="UP000220611">
    <property type="component" value="Unassembled WGS sequence"/>
</dbReference>
<evidence type="ECO:0000259" key="4">
    <source>
        <dbReference type="Pfam" id="PF20629"/>
    </source>
</evidence>
<name>A7VSH2_9FIRM</name>
<evidence type="ECO:0000313" key="8">
    <source>
        <dbReference type="Proteomes" id="UP000220611"/>
    </source>
</evidence>
<comment type="caution">
    <text evidence="5">The sequence shown here is derived from an EMBL/GenBank/DDBJ whole genome shotgun (WGS) entry which is preliminary data.</text>
</comment>
<comment type="similarity">
    <text evidence="1">Belongs to the UxaA family.</text>
</comment>
<keyword evidence="2" id="KW-0456">Lyase</keyword>
<reference evidence="5 7" key="2">
    <citation type="submission" date="2007-08" db="EMBL/GenBank/DDBJ databases">
        <authorList>
            <person name="Fulton L."/>
            <person name="Clifton S."/>
            <person name="Fulton B."/>
            <person name="Xu J."/>
            <person name="Minx P."/>
            <person name="Pepin K.H."/>
            <person name="Johnson M."/>
            <person name="Thiruvilangam P."/>
            <person name="Bhonagiri V."/>
            <person name="Nash W.E."/>
            <person name="Wang C."/>
            <person name="Mardis E.R."/>
            <person name="Wilson R.K."/>
        </authorList>
    </citation>
    <scope>NUCLEOTIDE SEQUENCE [LARGE SCALE GENOMIC DNA]</scope>
    <source>
        <strain evidence="5 7">DSM 753</strain>
    </source>
</reference>
<dbReference type="HOGENOM" id="CLU_029189_1_0_9"/>
<dbReference type="PANTHER" id="PTHR30536:SF5">
    <property type="entry name" value="ALTRONATE DEHYDRATASE"/>
    <property type="match status" value="1"/>
</dbReference>
<evidence type="ECO:0000313" key="6">
    <source>
        <dbReference type="EMBL" id="PEQ24863.1"/>
    </source>
</evidence>
<dbReference type="GO" id="GO:0019698">
    <property type="term" value="P:D-galacturonate catabolic process"/>
    <property type="evidence" value="ECO:0007669"/>
    <property type="project" value="TreeGrafter"/>
</dbReference>
<dbReference type="AlphaFoldDB" id="A7VSH2"/>
<evidence type="ECO:0000313" key="5">
    <source>
        <dbReference type="EMBL" id="EDO62002.1"/>
    </source>
</evidence>
<dbReference type="InterPro" id="IPR052172">
    <property type="entry name" value="UxaA_altronate/galactarate_dh"/>
</dbReference>
<evidence type="ECO:0000313" key="7">
    <source>
        <dbReference type="Proteomes" id="UP000003490"/>
    </source>
</evidence>
<dbReference type="OrthoDB" id="9804574at2"/>
<protein>
    <submittedName>
        <fullName evidence="5 6">D-galactarate dehydratase</fullName>
    </submittedName>
</protein>
<gene>
    <name evidence="6" type="ORF">CH238_05305</name>
    <name evidence="5" type="ORF">CLOLEP_01513</name>
</gene>
<organism evidence="5 7">
    <name type="scientific">[Clostridium] leptum DSM 753</name>
    <dbReference type="NCBI Taxonomy" id="428125"/>
    <lineage>
        <taxon>Bacteria</taxon>
        <taxon>Bacillati</taxon>
        <taxon>Bacillota</taxon>
        <taxon>Clostridia</taxon>
        <taxon>Eubacteriales</taxon>
        <taxon>Oscillospiraceae</taxon>
        <taxon>Oscillospiraceae incertae sedis</taxon>
    </lineage>
</organism>
<dbReference type="GO" id="GO:0016787">
    <property type="term" value="F:hydrolase activity"/>
    <property type="evidence" value="ECO:0007669"/>
    <property type="project" value="UniProtKB-KW"/>
</dbReference>
<evidence type="ECO:0000259" key="3">
    <source>
        <dbReference type="Pfam" id="PF04295"/>
    </source>
</evidence>
<keyword evidence="8" id="KW-1185">Reference proteome</keyword>
<feature type="domain" description="D-galactarate/Altronate dehydratase C-terminal" evidence="4">
    <location>
        <begin position="145"/>
        <end position="389"/>
    </location>
</feature>
<keyword evidence="5" id="KW-0378">Hydrolase</keyword>
<evidence type="ECO:0000256" key="2">
    <source>
        <dbReference type="ARBA" id="ARBA00023239"/>
    </source>
</evidence>
<dbReference type="Proteomes" id="UP000003490">
    <property type="component" value="Unassembled WGS sequence"/>
</dbReference>
<dbReference type="GO" id="GO:0016829">
    <property type="term" value="F:lyase activity"/>
    <property type="evidence" value="ECO:0007669"/>
    <property type="project" value="UniProtKB-KW"/>
</dbReference>
<dbReference type="PANTHER" id="PTHR30536">
    <property type="entry name" value="ALTRONATE/GALACTARATE DEHYDRATASE"/>
    <property type="match status" value="1"/>
</dbReference>
<dbReference type="eggNOG" id="COG2721">
    <property type="taxonomic scope" value="Bacteria"/>
</dbReference>
<accession>A7VSH2</accession>
<dbReference type="EMBL" id="ABCB02000017">
    <property type="protein sequence ID" value="EDO62002.1"/>
    <property type="molecule type" value="Genomic_DNA"/>
</dbReference>
<sequence>MKDKLLCQGYVRADGSKGIRNKVLVIYTVECCRALSERIARHFQELGQDVEAVGTSSCLDNQADIRRLLRFSTHPNVGAVLAIGHGCEYTKPQKIAEFARQRGRESQWFYQQEAGGSVKGYDKGLEIVRELLKKLEATPREPMYLSELVLAGECGGSDFTSGLAGNALIGRVFDRLVDAGGTAIFEELCEGLGLKEYLAARAATPRVADDIRRAYDKTMEFCVKYGHFSIAPGNMDGGLTTIEEKSMGAMVKSGTRPIRGVLKIAQAPKKPGLYLLDTTPDEKLEPAHHEAADPSDMLDLIACGAHIVFLVTGRGHVVGTPVSPVIKVTGNPRTYGRMKDDIDFCAAPALTGDRSLDDLSDDLLELVSRVAQGERTNAERLGHREGILYFNYQDPEKVPCEWHF</sequence>
<evidence type="ECO:0000256" key="1">
    <source>
        <dbReference type="ARBA" id="ARBA00010986"/>
    </source>
</evidence>
<dbReference type="Pfam" id="PF20629">
    <property type="entry name" value="GD_AH_C"/>
    <property type="match status" value="1"/>
</dbReference>
<dbReference type="InterPro" id="IPR007392">
    <property type="entry name" value="GD_AH_second"/>
</dbReference>
<dbReference type="InterPro" id="IPR048332">
    <property type="entry name" value="GD_AH_C"/>
</dbReference>